<dbReference type="PROSITE" id="PS01124">
    <property type="entry name" value="HTH_ARAC_FAMILY_2"/>
    <property type="match status" value="1"/>
</dbReference>
<keyword evidence="1" id="KW-0805">Transcription regulation</keyword>
<keyword evidence="3" id="KW-0804">Transcription</keyword>
<dbReference type="InterPro" id="IPR020449">
    <property type="entry name" value="Tscrpt_reg_AraC-type_HTH"/>
</dbReference>
<dbReference type="PANTHER" id="PTHR43280">
    <property type="entry name" value="ARAC-FAMILY TRANSCRIPTIONAL REGULATOR"/>
    <property type="match status" value="1"/>
</dbReference>
<feature type="domain" description="HTH araC/xylS-type" evidence="4">
    <location>
        <begin position="168"/>
        <end position="277"/>
    </location>
</feature>
<dbReference type="SUPFAM" id="SSF46689">
    <property type="entry name" value="Homeodomain-like"/>
    <property type="match status" value="1"/>
</dbReference>
<evidence type="ECO:0000256" key="2">
    <source>
        <dbReference type="ARBA" id="ARBA00023125"/>
    </source>
</evidence>
<dbReference type="AlphaFoldDB" id="A0A1H6H8G8"/>
<dbReference type="GO" id="GO:0003700">
    <property type="term" value="F:DNA-binding transcription factor activity"/>
    <property type="evidence" value="ECO:0007669"/>
    <property type="project" value="InterPro"/>
</dbReference>
<gene>
    <name evidence="5" type="ORF">SAMN05421593_1368</name>
</gene>
<accession>A0A1H6H8G8</accession>
<reference evidence="5 6" key="1">
    <citation type="submission" date="2016-10" db="EMBL/GenBank/DDBJ databases">
        <authorList>
            <person name="de Groot N.N."/>
        </authorList>
    </citation>
    <scope>NUCLEOTIDE SEQUENCE [LARGE SCALE GENOMIC DNA]</scope>
    <source>
        <strain evidence="5 6">DSM 23031</strain>
    </source>
</reference>
<evidence type="ECO:0000256" key="3">
    <source>
        <dbReference type="ARBA" id="ARBA00023163"/>
    </source>
</evidence>
<evidence type="ECO:0000313" key="6">
    <source>
        <dbReference type="Proteomes" id="UP000198561"/>
    </source>
</evidence>
<dbReference type="EMBL" id="FNWQ01000001">
    <property type="protein sequence ID" value="SEH30410.1"/>
    <property type="molecule type" value="Genomic_DNA"/>
</dbReference>
<name>A0A1H6H8G8_CHRCI</name>
<dbReference type="PRINTS" id="PR00032">
    <property type="entry name" value="HTHARAC"/>
</dbReference>
<organism evidence="5 6">
    <name type="scientific">Chryseobacterium culicis</name>
    <dbReference type="NCBI Taxonomy" id="680127"/>
    <lineage>
        <taxon>Bacteria</taxon>
        <taxon>Pseudomonadati</taxon>
        <taxon>Bacteroidota</taxon>
        <taxon>Flavobacteriia</taxon>
        <taxon>Flavobacteriales</taxon>
        <taxon>Weeksellaceae</taxon>
        <taxon>Chryseobacterium group</taxon>
        <taxon>Chryseobacterium</taxon>
    </lineage>
</organism>
<dbReference type="Pfam" id="PF12833">
    <property type="entry name" value="HTH_18"/>
    <property type="match status" value="1"/>
</dbReference>
<sequence length="277" mass="32232">MVGEPKIEHFGIFTRDNCPLTSAYGRRNFYKVALVLDPGKLFYADRWVDIDRPALQFSNPMIPYAWENEVEDRKGWFCLFNEEFLYQGERSGTLKQNPFFKAGGLPVFFLESKEELLITGIFQNMLEEFNSDYTYKYDVLRNYLHIVMHQAIKLKPSEDYRQYGNSASRMTSLFLELLDRQFPVDPAIGLVLRSAQDYAENLSVHVNSLNRALKDITGKTTSEYINHRIIQEAVYLLKQNQFNISEIAYMLGFQEPNNFTSYFKKHTGTSPSSVRNS</sequence>
<dbReference type="Proteomes" id="UP000198561">
    <property type="component" value="Unassembled WGS sequence"/>
</dbReference>
<evidence type="ECO:0000256" key="1">
    <source>
        <dbReference type="ARBA" id="ARBA00023015"/>
    </source>
</evidence>
<protein>
    <submittedName>
        <fullName evidence="5">Helix-turn-helix domain-containing protein</fullName>
    </submittedName>
</protein>
<dbReference type="SMART" id="SM00342">
    <property type="entry name" value="HTH_ARAC"/>
    <property type="match status" value="1"/>
</dbReference>
<dbReference type="InterPro" id="IPR009057">
    <property type="entry name" value="Homeodomain-like_sf"/>
</dbReference>
<dbReference type="STRING" id="680127.SAMN05421593_1368"/>
<dbReference type="GO" id="GO:0043565">
    <property type="term" value="F:sequence-specific DNA binding"/>
    <property type="evidence" value="ECO:0007669"/>
    <property type="project" value="InterPro"/>
</dbReference>
<evidence type="ECO:0000259" key="4">
    <source>
        <dbReference type="PROSITE" id="PS01124"/>
    </source>
</evidence>
<evidence type="ECO:0000313" key="5">
    <source>
        <dbReference type="EMBL" id="SEH30410.1"/>
    </source>
</evidence>
<dbReference type="Gene3D" id="1.10.10.60">
    <property type="entry name" value="Homeodomain-like"/>
    <property type="match status" value="1"/>
</dbReference>
<keyword evidence="2" id="KW-0238">DNA-binding</keyword>
<dbReference type="InterPro" id="IPR018060">
    <property type="entry name" value="HTH_AraC"/>
</dbReference>
<proteinExistence type="predicted"/>
<dbReference type="PANTHER" id="PTHR43280:SF32">
    <property type="entry name" value="TRANSCRIPTIONAL REGULATORY PROTEIN"/>
    <property type="match status" value="1"/>
</dbReference>